<evidence type="ECO:0000313" key="2">
    <source>
        <dbReference type="EMBL" id="WVZ54100.1"/>
    </source>
</evidence>
<name>A0AAQ3PP23_PASNO</name>
<evidence type="ECO:0000313" key="3">
    <source>
        <dbReference type="Proteomes" id="UP001341281"/>
    </source>
</evidence>
<protein>
    <submittedName>
        <fullName evidence="2">Uncharacterized protein</fullName>
    </submittedName>
</protein>
<dbReference type="Proteomes" id="UP001341281">
    <property type="component" value="Chromosome 01"/>
</dbReference>
<dbReference type="PANTHER" id="PTHR34591:SF58">
    <property type="entry name" value="F-BOX DOMAIN-CONTAINING PROTEIN"/>
    <property type="match status" value="1"/>
</dbReference>
<gene>
    <name evidence="2" type="ORF">U9M48_004959</name>
</gene>
<organism evidence="2 3">
    <name type="scientific">Paspalum notatum var. saurae</name>
    <dbReference type="NCBI Taxonomy" id="547442"/>
    <lineage>
        <taxon>Eukaryota</taxon>
        <taxon>Viridiplantae</taxon>
        <taxon>Streptophyta</taxon>
        <taxon>Embryophyta</taxon>
        <taxon>Tracheophyta</taxon>
        <taxon>Spermatophyta</taxon>
        <taxon>Magnoliopsida</taxon>
        <taxon>Liliopsida</taxon>
        <taxon>Poales</taxon>
        <taxon>Poaceae</taxon>
        <taxon>PACMAD clade</taxon>
        <taxon>Panicoideae</taxon>
        <taxon>Andropogonodae</taxon>
        <taxon>Paspaleae</taxon>
        <taxon>Paspalinae</taxon>
        <taxon>Paspalum</taxon>
    </lineage>
</organism>
<proteinExistence type="predicted"/>
<sequence>MASSSCTIIGTSSTSSTRRRDGRSACPFAQKTNKYVGEQHLLFDPPLSPHYQVLLIQSQHRCQADAGSEWPPSPFAMWVYSSATRRSFTREGGPAARTLAEVQSANGSRLSVYFHGALYAHCKGDFIVRITLSDSKYQVIEPPQGVNSRVYSCLRLVKSKNGVYFVSMQEGTELKAWFLNEYASSGKAGAAWVLKYDIYLKAVDSHFSSRNCRHPINSPGVLHRADYNKRKNAKRRSMKKFQWNFDNGNIVKIKSTDGECHDTGSIDLLGFHPYKEVAFLRLSNGRAVACHLDLSKVQDLGHFDMSFCHDLITYVSATFVYSHCSMGDLS</sequence>
<dbReference type="PANTHER" id="PTHR34591">
    <property type="entry name" value="OS03G0653100 PROTEIN-RELATED"/>
    <property type="match status" value="1"/>
</dbReference>
<feature type="region of interest" description="Disordered" evidence="1">
    <location>
        <begin position="1"/>
        <end position="23"/>
    </location>
</feature>
<reference evidence="2 3" key="1">
    <citation type="submission" date="2024-02" db="EMBL/GenBank/DDBJ databases">
        <title>High-quality chromosome-scale genome assembly of Pensacola bahiagrass (Paspalum notatum Flugge var. saurae).</title>
        <authorList>
            <person name="Vega J.M."/>
            <person name="Podio M."/>
            <person name="Orjuela J."/>
            <person name="Siena L.A."/>
            <person name="Pessino S.C."/>
            <person name="Combes M.C."/>
            <person name="Mariac C."/>
            <person name="Albertini E."/>
            <person name="Pupilli F."/>
            <person name="Ortiz J.P.A."/>
            <person name="Leblanc O."/>
        </authorList>
    </citation>
    <scope>NUCLEOTIDE SEQUENCE [LARGE SCALE GENOMIC DNA]</scope>
    <source>
        <strain evidence="2">R1</strain>
        <tissue evidence="2">Leaf</tissue>
    </source>
</reference>
<keyword evidence="3" id="KW-1185">Reference proteome</keyword>
<accession>A0AAQ3PP23</accession>
<evidence type="ECO:0000256" key="1">
    <source>
        <dbReference type="SAM" id="MobiDB-lite"/>
    </source>
</evidence>
<feature type="compositionally biased region" description="Low complexity" evidence="1">
    <location>
        <begin position="1"/>
        <end position="16"/>
    </location>
</feature>
<dbReference type="AlphaFoldDB" id="A0AAQ3PP23"/>
<dbReference type="EMBL" id="CP144745">
    <property type="protein sequence ID" value="WVZ54100.1"/>
    <property type="molecule type" value="Genomic_DNA"/>
</dbReference>